<sequence length="107" mass="12024">MIQKTKAIVSKQIRASARSEDCTFQIRGVCNQDPETTVLCHLPDESHGMARKSDDISAAYGCDACHAAIDGRAPYPFAAGERDWYMRRAQTRTLRRLIEKRIVRVAA</sequence>
<dbReference type="Proteomes" id="UP000290682">
    <property type="component" value="Unassembled WGS sequence"/>
</dbReference>
<gene>
    <name evidence="1" type="ORF">EBB06_12405</name>
</gene>
<reference evidence="1 2" key="1">
    <citation type="submission" date="2018-10" db="EMBL/GenBank/DDBJ databases">
        <title>Draft genome of Fastidiocella sp. strain 375T, a bacterium isolated from a karstic cave dripping water.</title>
        <authorList>
            <person name="Coelho C."/>
            <person name="Verissimo A."/>
            <person name="Tiago I."/>
        </authorList>
    </citation>
    <scope>NUCLEOTIDE SEQUENCE [LARGE SCALE GENOMIC DNA]</scope>
    <source>
        <strain evidence="1 2">CAVE-375</strain>
    </source>
</reference>
<accession>A0ABY0FD21</accession>
<dbReference type="RefSeq" id="WP_129213480.1">
    <property type="nucleotide sequence ID" value="NZ_REGR01000014.1"/>
</dbReference>
<protein>
    <submittedName>
        <fullName evidence="1">DUF1364 family protein</fullName>
    </submittedName>
</protein>
<name>A0ABY0FD21_9NEIS</name>
<evidence type="ECO:0000313" key="1">
    <source>
        <dbReference type="EMBL" id="RXZ42689.1"/>
    </source>
</evidence>
<organism evidence="1 2">
    <name type="scientific">Crenobacter cavernae</name>
    <dbReference type="NCBI Taxonomy" id="2290923"/>
    <lineage>
        <taxon>Bacteria</taxon>
        <taxon>Pseudomonadati</taxon>
        <taxon>Pseudomonadota</taxon>
        <taxon>Betaproteobacteria</taxon>
        <taxon>Neisseriales</taxon>
        <taxon>Neisseriaceae</taxon>
        <taxon>Crenobacter</taxon>
    </lineage>
</organism>
<dbReference type="InterPro" id="IPR010774">
    <property type="entry name" value="YbcO"/>
</dbReference>
<proteinExistence type="predicted"/>
<dbReference type="Pfam" id="PF07102">
    <property type="entry name" value="YbcO"/>
    <property type="match status" value="1"/>
</dbReference>
<dbReference type="EMBL" id="REGR01000014">
    <property type="protein sequence ID" value="RXZ42689.1"/>
    <property type="molecule type" value="Genomic_DNA"/>
</dbReference>
<comment type="caution">
    <text evidence="1">The sequence shown here is derived from an EMBL/GenBank/DDBJ whole genome shotgun (WGS) entry which is preliminary data.</text>
</comment>
<keyword evidence="2" id="KW-1185">Reference proteome</keyword>
<evidence type="ECO:0000313" key="2">
    <source>
        <dbReference type="Proteomes" id="UP000290682"/>
    </source>
</evidence>
<dbReference type="Gene3D" id="3.30.50.20">
    <property type="entry name" value="prophage-derive protein ybcO"/>
    <property type="match status" value="1"/>
</dbReference>